<dbReference type="PANTHER" id="PTHR35889">
    <property type="entry name" value="CYCLOINULO-OLIGOSACCHARIDE FRUCTANOTRANSFERASE-RELATED"/>
    <property type="match status" value="1"/>
</dbReference>
<accession>A0A517WU65</accession>
<feature type="region of interest" description="Disordered" evidence="1">
    <location>
        <begin position="24"/>
        <end position="122"/>
    </location>
</feature>
<feature type="signal peptide" evidence="2">
    <location>
        <begin position="1"/>
        <end position="26"/>
    </location>
</feature>
<proteinExistence type="predicted"/>
<evidence type="ECO:0000256" key="1">
    <source>
        <dbReference type="SAM" id="MobiDB-lite"/>
    </source>
</evidence>
<name>A0A517WU65_9PLAN</name>
<keyword evidence="2" id="KW-0732">Signal</keyword>
<evidence type="ECO:0000256" key="2">
    <source>
        <dbReference type="SAM" id="SignalP"/>
    </source>
</evidence>
<dbReference type="InterPro" id="IPR008964">
    <property type="entry name" value="Invasin/intimin_cell_adhesion"/>
</dbReference>
<evidence type="ECO:0000313" key="5">
    <source>
        <dbReference type="EMBL" id="QDU08809.1"/>
    </source>
</evidence>
<gene>
    <name evidence="5" type="ORF">V202x_21790</name>
</gene>
<dbReference type="Pfam" id="PF07587">
    <property type="entry name" value="PSD1"/>
    <property type="match status" value="1"/>
</dbReference>
<sequence length="910" mass="100756" precursor="true">MWRHQLVFRSFLSLVFIGSGLSLSTADDKAKPTPAKPTPAKPTPAKPAPAKPAPAKPAPAKPAPAKPAPAKPAPAKPAPAKPAPAKPAPAKPAPAKPAPAKPAPAKPAPAKPAPAKPVAPKPAPKLVKLNVYPQNIQLTTSRDRQSIIAQVVYDNGLTQDVTAQLQLKPVKPGIVRLDKTVLYPAADGETDLIASFGGTNVKLHAKVVKAKEDRPISFNLDVMPTFMRAGCNTGSCHGAARGKDGFRLSLFGFDPKGDHHRLTRELSGRRINLSLPQESLLIEKAIGAVPHTGGKLYEKGSEHYTAVLRWLQAGAPYDAGVIPTVTKVEIYPKGGVMDGKGTKQQVSAVATYSDGTTRDVTSLASFSSNNDNSATITKKGLITANNRGEAFIMARFDTHTVGSHFVVLPKGLSFEWPNVPESNYVDTLIHNKLKKLRVIPSELCSDAEFLRRASLDICGILPTIEEFNQFVADKDPKKRDKLVDKLLNRKEFVEMWVMKWSELLQIRTVNNRISYKSALLYYNWLQERIASNVPINVMIQELLGSTGGTFANAATNYYENERDTLKVSENVAQVFMGMRIQCAQCHNHPFDRWTMDDYYSFASFFSQIGRKRSEDPRESIIYNRGSGEVRHLVDKRVMKPKFLGGIEPDTRGKDRRVVVSQWLASKENPYFATNLSNIVWAHFFGKGIINEVDDVRVSNPPVNPELLNELAKRFTDYNYDFKKLVRDICTSRTYQLSTQTNTSNEKDLTNFSHALPRRMRAEVLLDCISQVTNAPNKFRGLPLGARAVQIADGNTSTYFLTTFGRAKRDTVCSCEVRMEPSLSQALHLLNGDTVNNKIVQGKFVDSRLKAGKKPLEIVDEMYISCISRKPTDKEYSSLVQVLDANKKDQANTLNDVFWSLLNSREFLFNH</sequence>
<dbReference type="Pfam" id="PF07583">
    <property type="entry name" value="PSCyt2"/>
    <property type="match status" value="1"/>
</dbReference>
<feature type="compositionally biased region" description="Pro residues" evidence="1">
    <location>
        <begin position="34"/>
        <end position="122"/>
    </location>
</feature>
<feature type="domain" description="DUF1553" evidence="4">
    <location>
        <begin position="655"/>
        <end position="881"/>
    </location>
</feature>
<dbReference type="InterPro" id="IPR022655">
    <property type="entry name" value="DUF1553"/>
</dbReference>
<protein>
    <submittedName>
        <fullName evidence="5">Bacterial Ig-like domain (Group 2)</fullName>
    </submittedName>
</protein>
<dbReference type="OrthoDB" id="289126at2"/>
<dbReference type="EMBL" id="CP037422">
    <property type="protein sequence ID" value="QDU08809.1"/>
    <property type="molecule type" value="Genomic_DNA"/>
</dbReference>
<evidence type="ECO:0000313" key="6">
    <source>
        <dbReference type="Proteomes" id="UP000318384"/>
    </source>
</evidence>
<evidence type="ECO:0000259" key="3">
    <source>
        <dbReference type="Pfam" id="PF07583"/>
    </source>
</evidence>
<dbReference type="PANTHER" id="PTHR35889:SF3">
    <property type="entry name" value="F-BOX DOMAIN-CONTAINING PROTEIN"/>
    <property type="match status" value="1"/>
</dbReference>
<dbReference type="SUPFAM" id="SSF49373">
    <property type="entry name" value="Invasin/intimin cell-adhesion fragments"/>
    <property type="match status" value="1"/>
</dbReference>
<dbReference type="InterPro" id="IPR011444">
    <property type="entry name" value="DUF1549"/>
</dbReference>
<evidence type="ECO:0000259" key="4">
    <source>
        <dbReference type="Pfam" id="PF07587"/>
    </source>
</evidence>
<dbReference type="Proteomes" id="UP000318384">
    <property type="component" value="Chromosome"/>
</dbReference>
<feature type="domain" description="DUF1549" evidence="3">
    <location>
        <begin position="425"/>
        <end position="608"/>
    </location>
</feature>
<feature type="chain" id="PRO_5022148369" evidence="2">
    <location>
        <begin position="27"/>
        <end position="910"/>
    </location>
</feature>
<reference evidence="5 6" key="1">
    <citation type="submission" date="2019-03" db="EMBL/GenBank/DDBJ databases">
        <title>Deep-cultivation of Planctomycetes and their phenomic and genomic characterization uncovers novel biology.</title>
        <authorList>
            <person name="Wiegand S."/>
            <person name="Jogler M."/>
            <person name="Boedeker C."/>
            <person name="Pinto D."/>
            <person name="Vollmers J."/>
            <person name="Rivas-Marin E."/>
            <person name="Kohn T."/>
            <person name="Peeters S.H."/>
            <person name="Heuer A."/>
            <person name="Rast P."/>
            <person name="Oberbeckmann S."/>
            <person name="Bunk B."/>
            <person name="Jeske O."/>
            <person name="Meyerdierks A."/>
            <person name="Storesund J.E."/>
            <person name="Kallscheuer N."/>
            <person name="Luecker S."/>
            <person name="Lage O.M."/>
            <person name="Pohl T."/>
            <person name="Merkel B.J."/>
            <person name="Hornburger P."/>
            <person name="Mueller R.-W."/>
            <person name="Bruemmer F."/>
            <person name="Labrenz M."/>
            <person name="Spormann A.M."/>
            <person name="Op den Camp H."/>
            <person name="Overmann J."/>
            <person name="Amann R."/>
            <person name="Jetten M.S.M."/>
            <person name="Mascher T."/>
            <person name="Medema M.H."/>
            <person name="Devos D.P."/>
            <person name="Kaster A.-K."/>
            <person name="Ovreas L."/>
            <person name="Rohde M."/>
            <person name="Galperin M.Y."/>
            <person name="Jogler C."/>
        </authorList>
    </citation>
    <scope>NUCLEOTIDE SEQUENCE [LARGE SCALE GENOMIC DNA]</scope>
    <source>
        <strain evidence="5 6">V202</strain>
    </source>
</reference>
<dbReference type="Gene3D" id="2.60.40.1080">
    <property type="match status" value="1"/>
</dbReference>
<organism evidence="5 6">
    <name type="scientific">Gimesia aquarii</name>
    <dbReference type="NCBI Taxonomy" id="2527964"/>
    <lineage>
        <taxon>Bacteria</taxon>
        <taxon>Pseudomonadati</taxon>
        <taxon>Planctomycetota</taxon>
        <taxon>Planctomycetia</taxon>
        <taxon>Planctomycetales</taxon>
        <taxon>Planctomycetaceae</taxon>
        <taxon>Gimesia</taxon>
    </lineage>
</organism>
<keyword evidence="6" id="KW-1185">Reference proteome</keyword>
<dbReference type="AlphaFoldDB" id="A0A517WU65"/>